<dbReference type="InterPro" id="IPR000515">
    <property type="entry name" value="MetI-like"/>
</dbReference>
<dbReference type="EMBL" id="AP026561">
    <property type="protein sequence ID" value="BDP43726.1"/>
    <property type="molecule type" value="Genomic_DNA"/>
</dbReference>
<accession>A0ABM8AIV1</accession>
<feature type="transmembrane region" description="Helical" evidence="7">
    <location>
        <begin position="594"/>
        <end position="612"/>
    </location>
</feature>
<evidence type="ECO:0000259" key="8">
    <source>
        <dbReference type="PROSITE" id="PS50928"/>
    </source>
</evidence>
<evidence type="ECO:0000313" key="9">
    <source>
        <dbReference type="EMBL" id="BDP43726.1"/>
    </source>
</evidence>
<feature type="transmembrane region" description="Helical" evidence="7">
    <location>
        <begin position="278"/>
        <end position="297"/>
    </location>
</feature>
<dbReference type="SUPFAM" id="SSF161098">
    <property type="entry name" value="MetI-like"/>
    <property type="match status" value="2"/>
</dbReference>
<dbReference type="PROSITE" id="PS50928">
    <property type="entry name" value="ABC_TM1"/>
    <property type="match status" value="2"/>
</dbReference>
<feature type="transmembrane region" description="Helical" evidence="7">
    <location>
        <begin position="459"/>
        <end position="483"/>
    </location>
</feature>
<geneLocation type="plasmid" evidence="9 10">
    <name>pDAETH-1</name>
</geneLocation>
<evidence type="ECO:0000256" key="7">
    <source>
        <dbReference type="RuleBase" id="RU363032"/>
    </source>
</evidence>
<sequence length="627" mass="70097">MRRRAARPLLNDAHPLVPYAYLLPHAALFLVFIAFPVGYGLWISLHNWNPLESASPWVGARYYLALLSASTPEAEYFWNALRNTVLFTVLSVPLLVGVSLALALQLQRPIFGRALLRAIFFAPGILSVTVMGLLWKWMFQNQVGLVNVVLEQYLGRPTVNFLTAEGWAWVPLVVGSVWWGVGFNMTLYLAALSNIPHALYEAAELDGAGSWARFRFITWPMLTPTTLFVGVTTALGSLQVFGQIQLITGGGPARGTQSVIGYITEEAFTNNNYSSATAMAFAFGVLMLGLTAAQFRLMTGSLREPSFTARERRPSRWALALTRAWHAVSTGWEWVAARLPKLAPRRSRRAVTARRRPWGNAPRFVLLALQALLFLAPLYWMLSTSFKPEIDTLAQPVQWWPARPTLDNYRDVLSNPDTNILRWTLNSALVALLTTLLTVALCVLTAYPLARMRFRGREGWFWFLLTSLMVPGIVTLIPLYIMMIRLNWIDTYHALLWPALPGVFGVFMLRQFFAAVPRELEEAARLDGANSFQILWRVLVPLSVPALVTLGVFAFMGSWNNYVWPLYVVHGDTQTLPVGLALFSGRYVTDYGKLMAGTAVAAVPALLVYLLGQRYLERGLTVTGLKD</sequence>
<dbReference type="InterPro" id="IPR035906">
    <property type="entry name" value="MetI-like_sf"/>
</dbReference>
<keyword evidence="6 7" id="KW-0472">Membrane</keyword>
<feature type="transmembrane region" description="Helical" evidence="7">
    <location>
        <begin position="85"/>
        <end position="106"/>
    </location>
</feature>
<feature type="transmembrane region" description="Helical" evidence="7">
    <location>
        <begin position="534"/>
        <end position="556"/>
    </location>
</feature>
<evidence type="ECO:0000256" key="4">
    <source>
        <dbReference type="ARBA" id="ARBA00022692"/>
    </source>
</evidence>
<dbReference type="PANTHER" id="PTHR43744:SF12">
    <property type="entry name" value="ABC TRANSPORTER PERMEASE PROTEIN MG189-RELATED"/>
    <property type="match status" value="1"/>
</dbReference>
<dbReference type="Gene3D" id="1.10.3720.10">
    <property type="entry name" value="MetI-like"/>
    <property type="match status" value="2"/>
</dbReference>
<feature type="transmembrane region" description="Helical" evidence="7">
    <location>
        <begin position="364"/>
        <end position="382"/>
    </location>
</feature>
<evidence type="ECO:0000256" key="6">
    <source>
        <dbReference type="ARBA" id="ARBA00023136"/>
    </source>
</evidence>
<keyword evidence="3" id="KW-1003">Cell membrane</keyword>
<feature type="transmembrane region" description="Helical" evidence="7">
    <location>
        <begin position="495"/>
        <end position="513"/>
    </location>
</feature>
<evidence type="ECO:0000256" key="3">
    <source>
        <dbReference type="ARBA" id="ARBA00022475"/>
    </source>
</evidence>
<evidence type="ECO:0000256" key="5">
    <source>
        <dbReference type="ARBA" id="ARBA00022989"/>
    </source>
</evidence>
<comment type="similarity">
    <text evidence="7">Belongs to the binding-protein-dependent transport system permease family.</text>
</comment>
<feature type="transmembrane region" description="Helical" evidence="7">
    <location>
        <begin position="167"/>
        <end position="190"/>
    </location>
</feature>
<protein>
    <recommendedName>
        <fullName evidence="8">ABC transmembrane type-1 domain-containing protein</fullName>
    </recommendedName>
</protein>
<dbReference type="CDD" id="cd06261">
    <property type="entry name" value="TM_PBP2"/>
    <property type="match status" value="2"/>
</dbReference>
<feature type="domain" description="ABC transmembrane type-1" evidence="8">
    <location>
        <begin position="81"/>
        <end position="294"/>
    </location>
</feature>
<dbReference type="Proteomes" id="UP001064971">
    <property type="component" value="Plasmid pDAETH-1"/>
</dbReference>
<feature type="transmembrane region" description="Helical" evidence="7">
    <location>
        <begin position="21"/>
        <end position="42"/>
    </location>
</feature>
<feature type="transmembrane region" description="Helical" evidence="7">
    <location>
        <begin position="118"/>
        <end position="138"/>
    </location>
</feature>
<evidence type="ECO:0000256" key="2">
    <source>
        <dbReference type="ARBA" id="ARBA00022448"/>
    </source>
</evidence>
<evidence type="ECO:0000256" key="1">
    <source>
        <dbReference type="ARBA" id="ARBA00004651"/>
    </source>
</evidence>
<keyword evidence="10" id="KW-1185">Reference proteome</keyword>
<gene>
    <name evidence="9" type="ORF">DAETH_36950</name>
</gene>
<keyword evidence="5 7" id="KW-1133">Transmembrane helix</keyword>
<reference evidence="9" key="1">
    <citation type="submission" date="2022-07" db="EMBL/GenBank/DDBJ databases">
        <title>Complete Genome Sequence of the Radioresistant Bacterium Deinococcus aetherius ST0316, Isolated from the Air Dust collected in Lower Stratosphere above Japan.</title>
        <authorList>
            <person name="Satoh K."/>
            <person name="Hagiwara K."/>
            <person name="Katsumata K."/>
            <person name="Kubo A."/>
            <person name="Yokobori S."/>
            <person name="Yamagishi A."/>
            <person name="Oono Y."/>
            <person name="Narumi I."/>
        </authorList>
    </citation>
    <scope>NUCLEOTIDE SEQUENCE</scope>
    <source>
        <strain evidence="9">ST0316</strain>
        <plasmid evidence="9">pDAETH-1</plasmid>
    </source>
</reference>
<keyword evidence="4 7" id="KW-0812">Transmembrane</keyword>
<name>A0ABM8AIV1_9DEIO</name>
<feature type="transmembrane region" description="Helical" evidence="7">
    <location>
        <begin position="423"/>
        <end position="447"/>
    </location>
</feature>
<feature type="domain" description="ABC transmembrane type-1" evidence="8">
    <location>
        <begin position="424"/>
        <end position="612"/>
    </location>
</feature>
<organism evidence="9 10">
    <name type="scientific">Deinococcus aetherius</name>
    <dbReference type="NCBI Taxonomy" id="200252"/>
    <lineage>
        <taxon>Bacteria</taxon>
        <taxon>Thermotogati</taxon>
        <taxon>Deinococcota</taxon>
        <taxon>Deinococci</taxon>
        <taxon>Deinococcales</taxon>
        <taxon>Deinococcaceae</taxon>
        <taxon>Deinococcus</taxon>
    </lineage>
</organism>
<keyword evidence="9" id="KW-0614">Plasmid</keyword>
<keyword evidence="2 7" id="KW-0813">Transport</keyword>
<dbReference type="PANTHER" id="PTHR43744">
    <property type="entry name" value="ABC TRANSPORTER PERMEASE PROTEIN MG189-RELATED-RELATED"/>
    <property type="match status" value="1"/>
</dbReference>
<evidence type="ECO:0000313" key="10">
    <source>
        <dbReference type="Proteomes" id="UP001064971"/>
    </source>
</evidence>
<proteinExistence type="inferred from homology"/>
<dbReference type="Pfam" id="PF00528">
    <property type="entry name" value="BPD_transp_1"/>
    <property type="match status" value="2"/>
</dbReference>
<comment type="subcellular location">
    <subcellularLocation>
        <location evidence="1 7">Cell membrane</location>
        <topology evidence="1 7">Multi-pass membrane protein</topology>
    </subcellularLocation>
</comment>